<feature type="coiled-coil region" evidence="1">
    <location>
        <begin position="77"/>
        <end position="111"/>
    </location>
</feature>
<feature type="compositionally biased region" description="Acidic residues" evidence="2">
    <location>
        <begin position="458"/>
        <end position="478"/>
    </location>
</feature>
<keyword evidence="1" id="KW-0175">Coiled coil</keyword>
<feature type="compositionally biased region" description="Low complexity" evidence="2">
    <location>
        <begin position="398"/>
        <end position="418"/>
    </location>
</feature>
<sequence length="494" mass="55078">MAEIMEGGLRSSFRQMDQYRKFNQSCGLLGTQKRRQLADPKNQRKAAALNCTQDSDLYDLPWNDSATCQDFDPEAVAQAEQEAQEQWELEREQLMQQAEEAKLEAQADRVEEVVAMRKGFDDLEAVLKKDEAIMKRAHSYSRLSAAVLNLEEALLRGNATKELEAVQQAAAEAGDSFVSGLLKSLPVDLLAQPVPTESGLRHVLSEHLSRWATAALVPPDSGLLGELLGRAFRQFYILDGEDVCMPQESETARNLRVLGKAAKHTNVREALPLLDELQGLAAKRVEATTQEARQVLHVRKTFNTLDNICQEERLANYAARGEDPSKDQEWLEVFGPPVSKQPKHAKGGKKPGKPKPKKRKNSQQSNSMVSRGETSSQASESELGDESDDNRSTTSKQSDASESSRVSKASKQSSQVSSKPKGRSGIEIRRQQAEEKERKQQDKERQQRFKEMHTIMESSDEEDFSESGTEEESDDDDMMTAVEKILAGGTGRVR</sequence>
<dbReference type="EMBL" id="CAMXCT020003669">
    <property type="protein sequence ID" value="CAL1159061.1"/>
    <property type="molecule type" value="Genomic_DNA"/>
</dbReference>
<dbReference type="Proteomes" id="UP001152797">
    <property type="component" value="Unassembled WGS sequence"/>
</dbReference>
<dbReference type="OrthoDB" id="426747at2759"/>
<dbReference type="EMBL" id="CAMXCT010003669">
    <property type="protein sequence ID" value="CAI4005686.1"/>
    <property type="molecule type" value="Genomic_DNA"/>
</dbReference>
<feature type="compositionally biased region" description="Basic and acidic residues" evidence="2">
    <location>
        <begin position="424"/>
        <end position="454"/>
    </location>
</feature>
<feature type="compositionally biased region" description="Basic residues" evidence="2">
    <location>
        <begin position="341"/>
        <end position="361"/>
    </location>
</feature>
<accession>A0A9P1DA13</accession>
<proteinExistence type="predicted"/>
<organism evidence="3">
    <name type="scientific">Cladocopium goreaui</name>
    <dbReference type="NCBI Taxonomy" id="2562237"/>
    <lineage>
        <taxon>Eukaryota</taxon>
        <taxon>Sar</taxon>
        <taxon>Alveolata</taxon>
        <taxon>Dinophyceae</taxon>
        <taxon>Suessiales</taxon>
        <taxon>Symbiodiniaceae</taxon>
        <taxon>Cladocopium</taxon>
    </lineage>
</organism>
<gene>
    <name evidence="3" type="ORF">C1SCF055_LOCUS31391</name>
</gene>
<evidence type="ECO:0000313" key="6">
    <source>
        <dbReference type="Proteomes" id="UP001152797"/>
    </source>
</evidence>
<evidence type="ECO:0000256" key="1">
    <source>
        <dbReference type="SAM" id="Coils"/>
    </source>
</evidence>
<evidence type="ECO:0000313" key="5">
    <source>
        <dbReference type="EMBL" id="CAL4792998.1"/>
    </source>
</evidence>
<protein>
    <submittedName>
        <fullName evidence="5">Copia protein</fullName>
    </submittedName>
</protein>
<dbReference type="EMBL" id="CAMXCT030003669">
    <property type="protein sequence ID" value="CAL4792998.1"/>
    <property type="molecule type" value="Genomic_DNA"/>
</dbReference>
<reference evidence="4" key="2">
    <citation type="submission" date="2024-04" db="EMBL/GenBank/DDBJ databases">
        <authorList>
            <person name="Chen Y."/>
            <person name="Shah S."/>
            <person name="Dougan E. K."/>
            <person name="Thang M."/>
            <person name="Chan C."/>
        </authorList>
    </citation>
    <scope>NUCLEOTIDE SEQUENCE [LARGE SCALE GENOMIC DNA]</scope>
</reference>
<dbReference type="AlphaFoldDB" id="A0A9P1DA13"/>
<evidence type="ECO:0000256" key="2">
    <source>
        <dbReference type="SAM" id="MobiDB-lite"/>
    </source>
</evidence>
<comment type="caution">
    <text evidence="3">The sequence shown here is derived from an EMBL/GenBank/DDBJ whole genome shotgun (WGS) entry which is preliminary data.</text>
</comment>
<name>A0A9P1DA13_9DINO</name>
<feature type="compositionally biased region" description="Polar residues" evidence="2">
    <location>
        <begin position="362"/>
        <end position="380"/>
    </location>
</feature>
<evidence type="ECO:0000313" key="4">
    <source>
        <dbReference type="EMBL" id="CAL1159061.1"/>
    </source>
</evidence>
<keyword evidence="6" id="KW-1185">Reference proteome</keyword>
<evidence type="ECO:0000313" key="3">
    <source>
        <dbReference type="EMBL" id="CAI4005686.1"/>
    </source>
</evidence>
<reference evidence="3" key="1">
    <citation type="submission" date="2022-10" db="EMBL/GenBank/DDBJ databases">
        <authorList>
            <person name="Chen Y."/>
            <person name="Dougan E. K."/>
            <person name="Chan C."/>
            <person name="Rhodes N."/>
            <person name="Thang M."/>
        </authorList>
    </citation>
    <scope>NUCLEOTIDE SEQUENCE</scope>
</reference>
<feature type="region of interest" description="Disordered" evidence="2">
    <location>
        <begin position="335"/>
        <end position="494"/>
    </location>
</feature>